<dbReference type="Gene3D" id="3.30.200.20">
    <property type="entry name" value="Phosphorylase Kinase, domain 1"/>
    <property type="match status" value="1"/>
</dbReference>
<keyword evidence="3" id="KW-0808">Transferase</keyword>
<dbReference type="InterPro" id="IPR000719">
    <property type="entry name" value="Prot_kinase_dom"/>
</dbReference>
<sequence>MTMDKKLPSLPVEKECKGTTSIKKPSLNLGADAKGPSTQLQSSALNQIDYEMPASKFDRMDLGNSSTGMSNRRLGAPMTLDLKNYNKLPKETIPSPSLKSASSLEETNFLKTPIDSINMNLSESFSNSNPTFSLKSGSHKRNVIVQQQTGDNIMSARSLSLNQEASPIENKSLNRRNFKHLTLQTTAESFHTNDEIDVKDPERKIDTNELIENIKNLELGLEYQMPISADELVALKKLGSGQSGTVSKVLHLPTQKTMARKIVHLEAKEVIQSQIMRELRIMHECDSPFIIEFYGTFMHEGNVVICMEYADCGSLSHVFKFTGPFPEFMLKHVAFSVLSGLIYLYESHRIIHRDVKPSNVLLTSKGKIKLCDFGVSRELINSLADTFVGTSTYMSPERIQGGVYSVKGDVWSLGIMLYELASGNLAFTNESSGQTSILELLQRIVNEKPPTLSVNDGFSEDISDFVSQCLRKENQRPNPTDLIKHPFLADFLDADGIRVNSKYRGDIRKWCKNVRRVQKGKPLV</sequence>
<dbReference type="InterPro" id="IPR011009">
    <property type="entry name" value="Kinase-like_dom_sf"/>
</dbReference>
<dbReference type="SMART" id="SM00220">
    <property type="entry name" value="S_TKc"/>
    <property type="match status" value="1"/>
</dbReference>
<organism evidence="15 16">
    <name type="scientific">Pichia inconspicua</name>
    <dbReference type="NCBI Taxonomy" id="52247"/>
    <lineage>
        <taxon>Eukaryota</taxon>
        <taxon>Fungi</taxon>
        <taxon>Dikarya</taxon>
        <taxon>Ascomycota</taxon>
        <taxon>Saccharomycotina</taxon>
        <taxon>Pichiomycetes</taxon>
        <taxon>Pichiales</taxon>
        <taxon>Pichiaceae</taxon>
        <taxon>Pichia</taxon>
    </lineage>
</organism>
<dbReference type="PROSITE" id="PS00107">
    <property type="entry name" value="PROTEIN_KINASE_ATP"/>
    <property type="match status" value="1"/>
</dbReference>
<feature type="region of interest" description="Disordered" evidence="13">
    <location>
        <begin position="1"/>
        <end position="38"/>
    </location>
</feature>
<evidence type="ECO:0000256" key="11">
    <source>
        <dbReference type="ARBA" id="ARBA00051693"/>
    </source>
</evidence>
<comment type="catalytic activity">
    <reaction evidence="11">
        <text>L-tyrosyl-[protein] + ATP = O-phospho-L-tyrosyl-[protein] + ADP + H(+)</text>
        <dbReference type="Rhea" id="RHEA:10596"/>
        <dbReference type="Rhea" id="RHEA-COMP:10136"/>
        <dbReference type="Rhea" id="RHEA-COMP:20101"/>
        <dbReference type="ChEBI" id="CHEBI:15378"/>
        <dbReference type="ChEBI" id="CHEBI:30616"/>
        <dbReference type="ChEBI" id="CHEBI:46858"/>
        <dbReference type="ChEBI" id="CHEBI:61978"/>
        <dbReference type="ChEBI" id="CHEBI:456216"/>
        <dbReference type="EC" id="2.7.12.2"/>
    </reaction>
</comment>
<evidence type="ECO:0000256" key="1">
    <source>
        <dbReference type="ARBA" id="ARBA00022527"/>
    </source>
</evidence>
<dbReference type="OrthoDB" id="10252354at2759"/>
<dbReference type="GO" id="GO:0051286">
    <property type="term" value="C:cell tip"/>
    <property type="evidence" value="ECO:0007669"/>
    <property type="project" value="UniProtKB-ARBA"/>
</dbReference>
<dbReference type="STRING" id="52247.A0A4T0WXN6"/>
<dbReference type="FunFam" id="3.30.200.20:FF:000040">
    <property type="entry name" value="Dual specificity mitogen-activated protein kinase kinase"/>
    <property type="match status" value="1"/>
</dbReference>
<dbReference type="SUPFAM" id="SSF56112">
    <property type="entry name" value="Protein kinase-like (PK-like)"/>
    <property type="match status" value="1"/>
</dbReference>
<dbReference type="Proteomes" id="UP000307173">
    <property type="component" value="Unassembled WGS sequence"/>
</dbReference>
<proteinExistence type="inferred from homology"/>
<evidence type="ECO:0000256" key="5">
    <source>
        <dbReference type="ARBA" id="ARBA00022777"/>
    </source>
</evidence>
<keyword evidence="1" id="KW-0723">Serine/threonine-protein kinase</keyword>
<gene>
    <name evidence="15" type="ORF">CANINC_003865</name>
</gene>
<dbReference type="InterPro" id="IPR017441">
    <property type="entry name" value="Protein_kinase_ATP_BS"/>
</dbReference>
<dbReference type="Pfam" id="PF00069">
    <property type="entry name" value="Pkinase"/>
    <property type="match status" value="1"/>
</dbReference>
<evidence type="ECO:0000256" key="10">
    <source>
        <dbReference type="ARBA" id="ARBA00049299"/>
    </source>
</evidence>
<comment type="catalytic activity">
    <reaction evidence="9">
        <text>L-seryl-[protein] + ATP = O-phospho-L-seryl-[protein] + ADP + H(+)</text>
        <dbReference type="Rhea" id="RHEA:17989"/>
        <dbReference type="Rhea" id="RHEA-COMP:9863"/>
        <dbReference type="Rhea" id="RHEA-COMP:11604"/>
        <dbReference type="ChEBI" id="CHEBI:15378"/>
        <dbReference type="ChEBI" id="CHEBI:29999"/>
        <dbReference type="ChEBI" id="CHEBI:30616"/>
        <dbReference type="ChEBI" id="CHEBI:83421"/>
        <dbReference type="ChEBI" id="CHEBI:456216"/>
        <dbReference type="EC" id="2.7.12.2"/>
    </reaction>
</comment>
<reference evidence="15 16" key="1">
    <citation type="journal article" date="2019" name="Front. Genet.">
        <title>Whole-Genome Sequencing of the Opportunistic Yeast Pathogen Candida inconspicua Uncovers Its Hybrid Origin.</title>
        <authorList>
            <person name="Mixao V."/>
            <person name="Hansen A.P."/>
            <person name="Saus E."/>
            <person name="Boekhout T."/>
            <person name="Lass-Florl C."/>
            <person name="Gabaldon T."/>
        </authorList>
    </citation>
    <scope>NUCLEOTIDE SEQUENCE [LARGE SCALE GENOMIC DNA]</scope>
    <source>
        <strain evidence="15 16">CBS 180</strain>
    </source>
</reference>
<evidence type="ECO:0000256" key="9">
    <source>
        <dbReference type="ARBA" id="ARBA00049014"/>
    </source>
</evidence>
<dbReference type="PROSITE" id="PS00108">
    <property type="entry name" value="PROTEIN_KINASE_ST"/>
    <property type="match status" value="1"/>
</dbReference>
<dbReference type="InterPro" id="IPR008271">
    <property type="entry name" value="Ser/Thr_kinase_AS"/>
</dbReference>
<dbReference type="EMBL" id="SELW01000609">
    <property type="protein sequence ID" value="TID18615.1"/>
    <property type="molecule type" value="Genomic_DNA"/>
</dbReference>
<evidence type="ECO:0000313" key="15">
    <source>
        <dbReference type="EMBL" id="TID18615.1"/>
    </source>
</evidence>
<dbReference type="GO" id="GO:0004674">
    <property type="term" value="F:protein serine/threonine kinase activity"/>
    <property type="evidence" value="ECO:0007669"/>
    <property type="project" value="UniProtKB-KW"/>
</dbReference>
<dbReference type="Gene3D" id="1.10.510.10">
    <property type="entry name" value="Transferase(Phosphotransferase) domain 1"/>
    <property type="match status" value="1"/>
</dbReference>
<keyword evidence="2" id="KW-0597">Phosphoprotein</keyword>
<dbReference type="GO" id="GO:0030447">
    <property type="term" value="P:filamentous growth"/>
    <property type="evidence" value="ECO:0007669"/>
    <property type="project" value="UniProtKB-ARBA"/>
</dbReference>
<keyword evidence="6 12" id="KW-0067">ATP-binding</keyword>
<comment type="catalytic activity">
    <reaction evidence="10">
        <text>L-threonyl-[protein] + ATP = O-phospho-L-threonyl-[protein] + ADP + H(+)</text>
        <dbReference type="Rhea" id="RHEA:46608"/>
        <dbReference type="Rhea" id="RHEA-COMP:11060"/>
        <dbReference type="Rhea" id="RHEA-COMP:11605"/>
        <dbReference type="ChEBI" id="CHEBI:15378"/>
        <dbReference type="ChEBI" id="CHEBI:30013"/>
        <dbReference type="ChEBI" id="CHEBI:30616"/>
        <dbReference type="ChEBI" id="CHEBI:61977"/>
        <dbReference type="ChEBI" id="CHEBI:456216"/>
        <dbReference type="EC" id="2.7.12.2"/>
    </reaction>
</comment>
<evidence type="ECO:0000256" key="13">
    <source>
        <dbReference type="SAM" id="MobiDB-lite"/>
    </source>
</evidence>
<evidence type="ECO:0000256" key="7">
    <source>
        <dbReference type="ARBA" id="ARBA00038035"/>
    </source>
</evidence>
<evidence type="ECO:0000256" key="6">
    <source>
        <dbReference type="ARBA" id="ARBA00022840"/>
    </source>
</evidence>
<comment type="caution">
    <text evidence="15">The sequence shown here is derived from an EMBL/GenBank/DDBJ whole genome shotgun (WGS) entry which is preliminary data.</text>
</comment>
<dbReference type="InterPro" id="IPR050915">
    <property type="entry name" value="MAP_kinase_kinase"/>
</dbReference>
<evidence type="ECO:0000256" key="2">
    <source>
        <dbReference type="ARBA" id="ARBA00022553"/>
    </source>
</evidence>
<name>A0A4T0WXN6_9ASCO</name>
<evidence type="ECO:0000256" key="12">
    <source>
        <dbReference type="PROSITE-ProRule" id="PRU10141"/>
    </source>
</evidence>
<dbReference type="PROSITE" id="PS50011">
    <property type="entry name" value="PROTEIN_KINASE_DOM"/>
    <property type="match status" value="1"/>
</dbReference>
<dbReference type="FunFam" id="1.10.510.10:FF:000921">
    <property type="entry name" value="Serine/threonine-protein kinase STE7"/>
    <property type="match status" value="1"/>
</dbReference>
<accession>A0A4T0WXN6</accession>
<evidence type="ECO:0000256" key="3">
    <source>
        <dbReference type="ARBA" id="ARBA00022679"/>
    </source>
</evidence>
<dbReference type="PANTHER" id="PTHR47448">
    <property type="entry name" value="DUAL SPECIFICITY MITOGEN-ACTIVATED PROTEIN KINASE KINASE DSOR1-LIKE PROTEIN"/>
    <property type="match status" value="1"/>
</dbReference>
<comment type="similarity">
    <text evidence="7">Belongs to the protein kinase superfamily. STE Ser/Thr protein kinase family. MAP kinase kinase subfamily.</text>
</comment>
<feature type="binding site" evidence="12">
    <location>
        <position position="261"/>
    </location>
    <ligand>
        <name>ATP</name>
        <dbReference type="ChEBI" id="CHEBI:30616"/>
    </ligand>
</feature>
<dbReference type="GO" id="GO:0005524">
    <property type="term" value="F:ATP binding"/>
    <property type="evidence" value="ECO:0007669"/>
    <property type="project" value="UniProtKB-UniRule"/>
</dbReference>
<keyword evidence="5" id="KW-0418">Kinase</keyword>
<keyword evidence="16" id="KW-1185">Reference proteome</keyword>
<keyword evidence="4 12" id="KW-0547">Nucleotide-binding</keyword>
<dbReference type="GO" id="GO:0004708">
    <property type="term" value="F:MAP kinase kinase activity"/>
    <property type="evidence" value="ECO:0007669"/>
    <property type="project" value="UniProtKB-EC"/>
</dbReference>
<evidence type="ECO:0000256" key="4">
    <source>
        <dbReference type="ARBA" id="ARBA00022741"/>
    </source>
</evidence>
<dbReference type="GO" id="GO:0071507">
    <property type="term" value="P:pheromone response MAPK cascade"/>
    <property type="evidence" value="ECO:0007669"/>
    <property type="project" value="UniProtKB-ARBA"/>
</dbReference>
<protein>
    <recommendedName>
        <fullName evidence="8">mitogen-activated protein kinase kinase</fullName>
        <ecNumber evidence="8">2.7.12.2</ecNumber>
    </recommendedName>
</protein>
<feature type="compositionally biased region" description="Basic and acidic residues" evidence="13">
    <location>
        <begin position="1"/>
        <end position="17"/>
    </location>
</feature>
<dbReference type="EC" id="2.7.12.2" evidence="8"/>
<dbReference type="AlphaFoldDB" id="A0A4T0WXN6"/>
<feature type="domain" description="Protein kinase" evidence="14">
    <location>
        <begin position="232"/>
        <end position="488"/>
    </location>
</feature>
<dbReference type="PANTHER" id="PTHR47448:SF1">
    <property type="entry name" value="SERINE_THREONINE-PROTEIN KINASE STE7 HOMOLOG"/>
    <property type="match status" value="1"/>
</dbReference>
<evidence type="ECO:0000259" key="14">
    <source>
        <dbReference type="PROSITE" id="PS50011"/>
    </source>
</evidence>
<evidence type="ECO:0000313" key="16">
    <source>
        <dbReference type="Proteomes" id="UP000307173"/>
    </source>
</evidence>
<evidence type="ECO:0000256" key="8">
    <source>
        <dbReference type="ARBA" id="ARBA00038999"/>
    </source>
</evidence>